<evidence type="ECO:0000256" key="5">
    <source>
        <dbReference type="ARBA" id="ARBA00022989"/>
    </source>
</evidence>
<dbReference type="Pfam" id="PF01891">
    <property type="entry name" value="CbiM"/>
    <property type="match status" value="1"/>
</dbReference>
<reference evidence="9 10" key="1">
    <citation type="submission" date="2023-04" db="EMBL/GenBank/DDBJ databases">
        <authorList>
            <person name="Hsu D."/>
        </authorList>
    </citation>
    <scope>NUCLEOTIDE SEQUENCE [LARGE SCALE GENOMIC DNA]</scope>
    <source>
        <strain evidence="9 10">MK1</strain>
    </source>
</reference>
<evidence type="ECO:0000256" key="6">
    <source>
        <dbReference type="ARBA" id="ARBA00023136"/>
    </source>
</evidence>
<dbReference type="EMBL" id="CP121694">
    <property type="protein sequence ID" value="WRO23226.1"/>
    <property type="molecule type" value="Genomic_DNA"/>
</dbReference>
<dbReference type="GO" id="GO:0005886">
    <property type="term" value="C:plasma membrane"/>
    <property type="evidence" value="ECO:0007669"/>
    <property type="project" value="UniProtKB-SubCell"/>
</dbReference>
<sequence length="353" mass="37423">MMHMADALISPAVGVTMWAAAAGVGAYSIKKVQDNLDEKKIPLMGVMGAFVFAAQMINFAIPATGSSGHLGGGMLLAILLGPYAGYLTLGAILTIQALFFADGGLLALGSNIFNLGFYTCFIAYPLIYKLIIRKGYSVRRLFTGAVLSAVIGLQLGSLSVVLQTVFSGKAELPFDTFLMLMQPIHLAIGIVEGLVTFAVVSYIWRERPEIIEKAAAGKKLGVVSIKKVILIIAVITLITAGILSGFASTHPDGLEWSIFKASGKEGFEAQGGIYQVLAAIQEKTAIFPDYSVKKQDGHGATTAKQGSGQLNQKPETETGVPGLLGGIMILLLAGLMGFVIYFIKKIKMTNKNL</sequence>
<feature type="transmembrane region" description="Helical" evidence="7">
    <location>
        <begin position="42"/>
        <end position="61"/>
    </location>
</feature>
<dbReference type="KEGG" id="dbc:MFMK1_003076"/>
<evidence type="ECO:0000259" key="8">
    <source>
        <dbReference type="Pfam" id="PF13190"/>
    </source>
</evidence>
<evidence type="ECO:0000256" key="2">
    <source>
        <dbReference type="ARBA" id="ARBA00022448"/>
    </source>
</evidence>
<name>A0AAU0USL0_9FIRM</name>
<evidence type="ECO:0000256" key="3">
    <source>
        <dbReference type="ARBA" id="ARBA00022475"/>
    </source>
</evidence>
<evidence type="ECO:0000256" key="4">
    <source>
        <dbReference type="ARBA" id="ARBA00022692"/>
    </source>
</evidence>
<organism evidence="9 10">
    <name type="scientific">Metallumcola ferriviriculae</name>
    <dbReference type="NCBI Taxonomy" id="3039180"/>
    <lineage>
        <taxon>Bacteria</taxon>
        <taxon>Bacillati</taxon>
        <taxon>Bacillota</taxon>
        <taxon>Clostridia</taxon>
        <taxon>Neomoorellales</taxon>
        <taxon>Desulfitibacteraceae</taxon>
        <taxon>Metallumcola</taxon>
    </lineage>
</organism>
<keyword evidence="3" id="KW-1003">Cell membrane</keyword>
<feature type="transmembrane region" description="Helical" evidence="7">
    <location>
        <begin position="144"/>
        <end position="166"/>
    </location>
</feature>
<dbReference type="PANTHER" id="PTHR34229:SF1">
    <property type="entry name" value="METAL TRANSPORT PROTEIN HI_1621-RELATED"/>
    <property type="match status" value="1"/>
</dbReference>
<evidence type="ECO:0000256" key="1">
    <source>
        <dbReference type="ARBA" id="ARBA00004651"/>
    </source>
</evidence>
<proteinExistence type="predicted"/>
<keyword evidence="4 7" id="KW-0812">Transmembrane</keyword>
<feature type="transmembrane region" description="Helical" evidence="7">
    <location>
        <begin position="73"/>
        <end position="100"/>
    </location>
</feature>
<accession>A0AAU0USL0</accession>
<dbReference type="PANTHER" id="PTHR34229">
    <property type="entry name" value="METAL TRANSPORT PROTEIN HI_1621-RELATED"/>
    <property type="match status" value="1"/>
</dbReference>
<dbReference type="Pfam" id="PF13190">
    <property type="entry name" value="PDGLE"/>
    <property type="match status" value="1"/>
</dbReference>
<feature type="transmembrane region" description="Helical" evidence="7">
    <location>
        <begin position="323"/>
        <end position="343"/>
    </location>
</feature>
<evidence type="ECO:0000256" key="7">
    <source>
        <dbReference type="SAM" id="Phobius"/>
    </source>
</evidence>
<keyword evidence="2" id="KW-0813">Transport</keyword>
<comment type="subcellular location">
    <subcellularLocation>
        <location evidence="1">Cell membrane</location>
        <topology evidence="1">Multi-pass membrane protein</topology>
    </subcellularLocation>
</comment>
<feature type="transmembrane region" description="Helical" evidence="7">
    <location>
        <begin position="186"/>
        <end position="204"/>
    </location>
</feature>
<feature type="transmembrane region" description="Helical" evidence="7">
    <location>
        <begin position="228"/>
        <end position="247"/>
    </location>
</feature>
<evidence type="ECO:0000313" key="10">
    <source>
        <dbReference type="Proteomes" id="UP001329915"/>
    </source>
</evidence>
<dbReference type="Gene3D" id="1.10.1760.20">
    <property type="match status" value="1"/>
</dbReference>
<feature type="domain" description="PDGLE" evidence="8">
    <location>
        <begin position="226"/>
        <end position="340"/>
    </location>
</feature>
<dbReference type="GO" id="GO:0000041">
    <property type="term" value="P:transition metal ion transport"/>
    <property type="evidence" value="ECO:0007669"/>
    <property type="project" value="InterPro"/>
</dbReference>
<evidence type="ECO:0000313" key="9">
    <source>
        <dbReference type="EMBL" id="WRO23226.1"/>
    </source>
</evidence>
<keyword evidence="5 7" id="KW-1133">Transmembrane helix</keyword>
<dbReference type="Proteomes" id="UP001329915">
    <property type="component" value="Chromosome"/>
</dbReference>
<protein>
    <submittedName>
        <fullName evidence="9">Energy-coupling factor ABC transporter permease</fullName>
    </submittedName>
</protein>
<dbReference type="InterPro" id="IPR002751">
    <property type="entry name" value="CbiM/NikMN"/>
</dbReference>
<keyword evidence="6 7" id="KW-0472">Membrane</keyword>
<dbReference type="AlphaFoldDB" id="A0AAU0USL0"/>
<dbReference type="InterPro" id="IPR025937">
    <property type="entry name" value="PDGLE_dom"/>
</dbReference>
<keyword evidence="10" id="KW-1185">Reference proteome</keyword>
<gene>
    <name evidence="9" type="ORF">MFMK1_003076</name>
</gene>
<feature type="transmembrane region" description="Helical" evidence="7">
    <location>
        <begin position="112"/>
        <end position="132"/>
    </location>
</feature>